<dbReference type="AlphaFoldDB" id="A0A2V4WV29"/>
<evidence type="ECO:0000313" key="7">
    <source>
        <dbReference type="Proteomes" id="UP000509327"/>
    </source>
</evidence>
<dbReference type="Proteomes" id="UP000247790">
    <property type="component" value="Unassembled WGS sequence"/>
</dbReference>
<dbReference type="Proteomes" id="UP000509327">
    <property type="component" value="Chromosome"/>
</dbReference>
<evidence type="ECO:0000313" key="3">
    <source>
        <dbReference type="EMBL" id="PYE52477.1"/>
    </source>
</evidence>
<reference evidence="3 6" key="1">
    <citation type="submission" date="2018-06" db="EMBL/GenBank/DDBJ databases">
        <title>Genomic Encyclopedia of Type Strains, Phase III (KMG-III): the genomes of soil and plant-associated and newly described type strains.</title>
        <authorList>
            <person name="Whitman W."/>
        </authorList>
    </citation>
    <scope>NUCLEOTIDE SEQUENCE [LARGE SCALE GENOMIC DNA]</scope>
    <source>
        <strain evidence="3 6">CECT 7022</strain>
    </source>
</reference>
<dbReference type="RefSeq" id="WP_110893628.1">
    <property type="nucleotide sequence ID" value="NZ_CP054614.1"/>
</dbReference>
<feature type="chain" id="PRO_5038815132" evidence="2">
    <location>
        <begin position="20"/>
        <end position="166"/>
    </location>
</feature>
<evidence type="ECO:0000313" key="6">
    <source>
        <dbReference type="Proteomes" id="UP000247790"/>
    </source>
</evidence>
<protein>
    <submittedName>
        <fullName evidence="3">Uncharacterized protein</fullName>
    </submittedName>
</protein>
<evidence type="ECO:0000313" key="4">
    <source>
        <dbReference type="EMBL" id="QKS59360.1"/>
    </source>
</evidence>
<reference evidence="4 7" key="2">
    <citation type="submission" date="2020-06" db="EMBL/GenBank/DDBJ databases">
        <title>Complete genome of Paenibacillus barcinonensis KACC11450.</title>
        <authorList>
            <person name="Kim M."/>
            <person name="Park Y.-J."/>
            <person name="Shin J.-H."/>
        </authorList>
    </citation>
    <scope>NUCLEOTIDE SEQUENCE [LARGE SCALE GENOMIC DNA]</scope>
    <source>
        <strain evidence="4 7">KACC11450</strain>
    </source>
</reference>
<proteinExistence type="predicted"/>
<dbReference type="OrthoDB" id="2622166at2"/>
<feature type="region of interest" description="Disordered" evidence="1">
    <location>
        <begin position="145"/>
        <end position="166"/>
    </location>
</feature>
<name>A0A2V4WV29_PAEBA</name>
<organism evidence="3 6">
    <name type="scientific">Paenibacillus barcinonensis</name>
    <dbReference type="NCBI Taxonomy" id="198119"/>
    <lineage>
        <taxon>Bacteria</taxon>
        <taxon>Bacillati</taxon>
        <taxon>Bacillota</taxon>
        <taxon>Bacilli</taxon>
        <taxon>Bacillales</taxon>
        <taxon>Paenibacillaceae</taxon>
        <taxon>Paenibacillus</taxon>
    </lineage>
</organism>
<feature type="region of interest" description="Disordered" evidence="1">
    <location>
        <begin position="23"/>
        <end position="43"/>
    </location>
</feature>
<dbReference type="EMBL" id="CP054614">
    <property type="protein sequence ID" value="QKS59418.1"/>
    <property type="molecule type" value="Genomic_DNA"/>
</dbReference>
<dbReference type="EMBL" id="QJSW01000001">
    <property type="protein sequence ID" value="PYE52477.1"/>
    <property type="molecule type" value="Genomic_DNA"/>
</dbReference>
<feature type="compositionally biased region" description="Polar residues" evidence="1">
    <location>
        <begin position="157"/>
        <end position="166"/>
    </location>
</feature>
<evidence type="ECO:0000313" key="5">
    <source>
        <dbReference type="EMBL" id="QKS59418.1"/>
    </source>
</evidence>
<evidence type="ECO:0000256" key="2">
    <source>
        <dbReference type="SAM" id="SignalP"/>
    </source>
</evidence>
<gene>
    <name evidence="3" type="ORF">DFQ00_101415</name>
    <name evidence="4" type="ORF">HUB98_26250</name>
    <name evidence="5" type="ORF">HUB98_26580</name>
</gene>
<keyword evidence="7" id="KW-1185">Reference proteome</keyword>
<feature type="signal peptide" evidence="2">
    <location>
        <begin position="1"/>
        <end position="19"/>
    </location>
</feature>
<dbReference type="PROSITE" id="PS51257">
    <property type="entry name" value="PROKAR_LIPOPROTEIN"/>
    <property type="match status" value="1"/>
</dbReference>
<evidence type="ECO:0000256" key="1">
    <source>
        <dbReference type="SAM" id="MobiDB-lite"/>
    </source>
</evidence>
<sequence>MKKVVLLLSSLLLATTLTACGTESADQNSTEVSAEEKAEQPAVNWESSIKDLAATDQSETEKADAAEVLARAYKPSSEELKNFQTHIIEAFTSGEYLKDSTNAEYMLSNIFQSVVVERQADEAQAMKKYAQDFYQNTKYVYRGAETPDSESVKSNEEQMTNAINGK</sequence>
<accession>A0A2V4WV29</accession>
<dbReference type="EMBL" id="CP054614">
    <property type="protein sequence ID" value="QKS59360.1"/>
    <property type="molecule type" value="Genomic_DNA"/>
</dbReference>
<keyword evidence="2" id="KW-0732">Signal</keyword>